<name>A0A517PSS0_9PLAN</name>
<sequence>MLDHLLTQLIADPENTKLVFMPISRLLVGSVCAIGDIRILPPGEIDIGKFRPIPNKELPASGQSISYFAGQDLREIKTSATGFNCDVLANTPLVVFTTQIDWNTFLGQDHISDLELIKLLSATAERAFDLIRFHFCRFDLPDTLPGKVGSWFGSGTFLGAMLYTLSDNESYLIAGEAIDCSIVAKGLGLDLNVNLPDKQLTVNDGEVASVAIHGLSLLSDVMIASNDTIKFVRAMTLLEFLANPDEFKNWKSLKGDIICHCASNKTEYHELAYRFRELTSLEDATGKQIGLRTLVVHNGRFLTDIVPDPDDRRSLFRELQSFASGVLGDMLENATMSWSEFETFRSEKKQSLGV</sequence>
<accession>A0A517PSS0</accession>
<dbReference type="EMBL" id="CP036266">
    <property type="protein sequence ID" value="QDT22409.1"/>
    <property type="molecule type" value="Genomic_DNA"/>
</dbReference>
<keyword evidence="2" id="KW-1185">Reference proteome</keyword>
<dbReference type="RefSeq" id="WP_145188203.1">
    <property type="nucleotide sequence ID" value="NZ_CP036266.1"/>
</dbReference>
<dbReference type="AlphaFoldDB" id="A0A517PSS0"/>
<dbReference type="Proteomes" id="UP000320421">
    <property type="component" value="Chromosome"/>
</dbReference>
<dbReference type="OrthoDB" id="2086216at2"/>
<proteinExistence type="predicted"/>
<protein>
    <submittedName>
        <fullName evidence="1">Uncharacterized protein</fullName>
    </submittedName>
</protein>
<evidence type="ECO:0000313" key="1">
    <source>
        <dbReference type="EMBL" id="QDT22409.1"/>
    </source>
</evidence>
<gene>
    <name evidence="1" type="ORF">HG66A1_42170</name>
</gene>
<reference evidence="1 2" key="1">
    <citation type="submission" date="2019-02" db="EMBL/GenBank/DDBJ databases">
        <title>Deep-cultivation of Planctomycetes and their phenomic and genomic characterization uncovers novel biology.</title>
        <authorList>
            <person name="Wiegand S."/>
            <person name="Jogler M."/>
            <person name="Boedeker C."/>
            <person name="Pinto D."/>
            <person name="Vollmers J."/>
            <person name="Rivas-Marin E."/>
            <person name="Kohn T."/>
            <person name="Peeters S.H."/>
            <person name="Heuer A."/>
            <person name="Rast P."/>
            <person name="Oberbeckmann S."/>
            <person name="Bunk B."/>
            <person name="Jeske O."/>
            <person name="Meyerdierks A."/>
            <person name="Storesund J.E."/>
            <person name="Kallscheuer N."/>
            <person name="Luecker S."/>
            <person name="Lage O.M."/>
            <person name="Pohl T."/>
            <person name="Merkel B.J."/>
            <person name="Hornburger P."/>
            <person name="Mueller R.-W."/>
            <person name="Bruemmer F."/>
            <person name="Labrenz M."/>
            <person name="Spormann A.M."/>
            <person name="Op den Camp H."/>
            <person name="Overmann J."/>
            <person name="Amann R."/>
            <person name="Jetten M.S.M."/>
            <person name="Mascher T."/>
            <person name="Medema M.H."/>
            <person name="Devos D.P."/>
            <person name="Kaster A.-K."/>
            <person name="Ovreas L."/>
            <person name="Rohde M."/>
            <person name="Galperin M.Y."/>
            <person name="Jogler C."/>
        </authorList>
    </citation>
    <scope>NUCLEOTIDE SEQUENCE [LARGE SCALE GENOMIC DNA]</scope>
    <source>
        <strain evidence="1 2">HG66A1</strain>
    </source>
</reference>
<organism evidence="1 2">
    <name type="scientific">Gimesia chilikensis</name>
    <dbReference type="NCBI Taxonomy" id="2605989"/>
    <lineage>
        <taxon>Bacteria</taxon>
        <taxon>Pseudomonadati</taxon>
        <taxon>Planctomycetota</taxon>
        <taxon>Planctomycetia</taxon>
        <taxon>Planctomycetales</taxon>
        <taxon>Planctomycetaceae</taxon>
        <taxon>Gimesia</taxon>
    </lineage>
</organism>
<evidence type="ECO:0000313" key="2">
    <source>
        <dbReference type="Proteomes" id="UP000320421"/>
    </source>
</evidence>